<name>A0AC59HPL2_ENTFL</name>
<dbReference type="Proteomes" id="UP001317613">
    <property type="component" value="Chromosome"/>
</dbReference>
<dbReference type="EMBL" id="AP026729">
    <property type="protein sequence ID" value="BDQ61587.1"/>
    <property type="molecule type" value="Genomic_DNA"/>
</dbReference>
<accession>A0AC59HPL2</accession>
<reference evidence="1" key="1">
    <citation type="submission" date="2022-08" db="EMBL/GenBank/DDBJ databases">
        <title>Molecular epidemiological analysis of five strains of VanD-type vancomycin-resistant Enterococcus faecalis.</title>
        <authorList>
            <person name="Mimura K."/>
            <person name="Hashimoto Y."/>
            <person name="Tomita H."/>
        </authorList>
    </citation>
    <scope>NUCLEOTIDE SEQUENCE</scope>
    <source>
        <strain evidence="1">SVR2332</strain>
    </source>
</reference>
<evidence type="ECO:0000313" key="2">
    <source>
        <dbReference type="Proteomes" id="UP001317613"/>
    </source>
</evidence>
<gene>
    <name evidence="1" type="ORF">EfsSVR2332_16650</name>
</gene>
<sequence length="189" mass="21922">MKKIKISENTFIIILLLFSLFFLSMWGMQAIFPNIEQEKQADFVMELMKILFSSLLSAGVAYFVSVIQVKSANEKEKCKEVSTNQNRVRLLLIEIKDNKEVLSRLNKNDFPADSSKCIESQISKRVLNMYFDKLKLEENILVQIIKYDKKLSLFVTATSSDMKLTYDGLIMEIDNLIRMLDAELRTTKK</sequence>
<evidence type="ECO:0000313" key="1">
    <source>
        <dbReference type="EMBL" id="BDQ61587.1"/>
    </source>
</evidence>
<proteinExistence type="predicted"/>
<protein>
    <submittedName>
        <fullName evidence="1">Uncharacterized protein</fullName>
    </submittedName>
</protein>
<organism evidence="1 2">
    <name type="scientific">Enterococcus faecalis</name>
    <name type="common">Streptococcus faecalis</name>
    <dbReference type="NCBI Taxonomy" id="1351"/>
    <lineage>
        <taxon>Bacteria</taxon>
        <taxon>Bacillati</taxon>
        <taxon>Bacillota</taxon>
        <taxon>Bacilli</taxon>
        <taxon>Lactobacillales</taxon>
        <taxon>Enterococcaceae</taxon>
        <taxon>Enterococcus</taxon>
    </lineage>
</organism>